<keyword evidence="1" id="KW-1185">Reference proteome</keyword>
<protein>
    <submittedName>
        <fullName evidence="2">Integral membrane protein GPR180</fullName>
    </submittedName>
</protein>
<gene>
    <name evidence="2" type="primary">gpr180</name>
</gene>
<name>A0AC58JWS9_DANRE</name>
<dbReference type="Proteomes" id="UP000000437">
    <property type="component" value="Chromosome 6"/>
</dbReference>
<organism evidence="1 2">
    <name type="scientific">Danio rerio</name>
    <name type="common">Zebrafish</name>
    <name type="synonym">Brachydanio rerio</name>
    <dbReference type="NCBI Taxonomy" id="7955"/>
    <lineage>
        <taxon>Eukaryota</taxon>
        <taxon>Metazoa</taxon>
        <taxon>Chordata</taxon>
        <taxon>Craniata</taxon>
        <taxon>Vertebrata</taxon>
        <taxon>Euteleostomi</taxon>
        <taxon>Actinopterygii</taxon>
        <taxon>Neopterygii</taxon>
        <taxon>Teleostei</taxon>
        <taxon>Ostariophysi</taxon>
        <taxon>Cypriniformes</taxon>
        <taxon>Danionidae</taxon>
        <taxon>Danioninae</taxon>
        <taxon>Danio</taxon>
    </lineage>
</organism>
<proteinExistence type="predicted"/>
<accession>A0AC58JWS9</accession>
<dbReference type="RefSeq" id="XP_073810959.1">
    <property type="nucleotide sequence ID" value="XM_073954858.1"/>
</dbReference>
<evidence type="ECO:0000313" key="2">
    <source>
        <dbReference type="RefSeq" id="XP_073810959.1"/>
    </source>
</evidence>
<evidence type="ECO:0000313" key="1">
    <source>
        <dbReference type="Proteomes" id="UP000000437"/>
    </source>
</evidence>
<reference evidence="2" key="1">
    <citation type="submission" date="2025-08" db="UniProtKB">
        <authorList>
            <consortium name="RefSeq"/>
        </authorList>
    </citation>
    <scope>IDENTIFICATION</scope>
    <source>
        <strain evidence="2">Tuebingen</strain>
        <tissue evidence="2">Fibroblasts and whole tissue</tissue>
    </source>
</reference>
<sequence>MACRVDDALMALQKEAKLLLFQGSQAFDNLSCLERLTSAHISISLSRVEQNQTMPHESRPQTWHVMYADRYTCQDMQISNTLADIPFQITMMNPDSAGNPLDHFSAEEAGLHSFFFLLMVSYFVASCIYAQPLWQTLSKGGPMNSVLKVLSAALLLQGSSVLLNYIHMARYARDGVGTPLTKSLAELCDTCAQVQMLYMLLSLCVGWSVGRSRRSPSKPLQWDSSPTSTALALTAAITQGALLVWQQLEDVEQHSFSHTRLSVCSWMLTLLRVLLALFLALLLYQNISAERSALKRDFYISFTKGCLLWFLCHPVLLLFSTLLNEHQKEKVLTVGVILCRSISVVVLYRLFLSRSLYWEVSSLSSVTLPLTMSRRSPY</sequence>